<dbReference type="AlphaFoldDB" id="A0A815MH95"/>
<dbReference type="Proteomes" id="UP000682733">
    <property type="component" value="Unassembled WGS sequence"/>
</dbReference>
<keyword evidence="6" id="KW-1185">Reference proteome</keyword>
<proteinExistence type="predicted"/>
<feature type="compositionally biased region" description="Polar residues" evidence="1">
    <location>
        <begin position="7"/>
        <end position="19"/>
    </location>
</feature>
<feature type="region of interest" description="Disordered" evidence="1">
    <location>
        <begin position="1"/>
        <end position="28"/>
    </location>
</feature>
<dbReference type="Proteomes" id="UP000677228">
    <property type="component" value="Unassembled WGS sequence"/>
</dbReference>
<gene>
    <name evidence="3" type="ORF">GPM918_LOCUS33686</name>
    <name evidence="2" type="ORF">OVA965_LOCUS22594</name>
    <name evidence="5" type="ORF">SRO942_LOCUS34373</name>
    <name evidence="4" type="ORF">TMI583_LOCUS23308</name>
</gene>
<reference evidence="3" key="1">
    <citation type="submission" date="2021-02" db="EMBL/GenBank/DDBJ databases">
        <authorList>
            <person name="Nowell W R."/>
        </authorList>
    </citation>
    <scope>NUCLEOTIDE SEQUENCE</scope>
</reference>
<dbReference type="Proteomes" id="UP000663829">
    <property type="component" value="Unassembled WGS sequence"/>
</dbReference>
<accession>A0A815MH95</accession>
<dbReference type="EMBL" id="CAJNOK010012804">
    <property type="protein sequence ID" value="CAF1171454.1"/>
    <property type="molecule type" value="Genomic_DNA"/>
</dbReference>
<evidence type="ECO:0000313" key="2">
    <source>
        <dbReference type="EMBL" id="CAF1171454.1"/>
    </source>
</evidence>
<organism evidence="3 6">
    <name type="scientific">Didymodactylos carnosus</name>
    <dbReference type="NCBI Taxonomy" id="1234261"/>
    <lineage>
        <taxon>Eukaryota</taxon>
        <taxon>Metazoa</taxon>
        <taxon>Spiralia</taxon>
        <taxon>Gnathifera</taxon>
        <taxon>Rotifera</taxon>
        <taxon>Eurotatoria</taxon>
        <taxon>Bdelloidea</taxon>
        <taxon>Philodinida</taxon>
        <taxon>Philodinidae</taxon>
        <taxon>Didymodactylos</taxon>
    </lineage>
</organism>
<sequence length="74" mass="8212">MIPSVCEHQSPSETPTKSSNDPDHELLPSRTRLSLSNSLCIQPNDHSYSNKDQPIYTTINTSTIPLTSENDVDI</sequence>
<evidence type="ECO:0000313" key="5">
    <source>
        <dbReference type="EMBL" id="CAF4303489.1"/>
    </source>
</evidence>
<comment type="caution">
    <text evidence="3">The sequence shown here is derived from an EMBL/GenBank/DDBJ whole genome shotgun (WGS) entry which is preliminary data.</text>
</comment>
<dbReference type="EMBL" id="CAJOBA010034328">
    <property type="protein sequence ID" value="CAF3982835.1"/>
    <property type="molecule type" value="Genomic_DNA"/>
</dbReference>
<evidence type="ECO:0000256" key="1">
    <source>
        <dbReference type="SAM" id="MobiDB-lite"/>
    </source>
</evidence>
<protein>
    <submittedName>
        <fullName evidence="3">Uncharacterized protein</fullName>
    </submittedName>
</protein>
<dbReference type="Proteomes" id="UP000681722">
    <property type="component" value="Unassembled WGS sequence"/>
</dbReference>
<name>A0A815MH95_9BILA</name>
<evidence type="ECO:0000313" key="4">
    <source>
        <dbReference type="EMBL" id="CAF3982835.1"/>
    </source>
</evidence>
<evidence type="ECO:0000313" key="6">
    <source>
        <dbReference type="Proteomes" id="UP000663829"/>
    </source>
</evidence>
<evidence type="ECO:0000313" key="3">
    <source>
        <dbReference type="EMBL" id="CAF1419438.1"/>
    </source>
</evidence>
<dbReference type="EMBL" id="CAJNOQ010018134">
    <property type="protein sequence ID" value="CAF1419438.1"/>
    <property type="molecule type" value="Genomic_DNA"/>
</dbReference>
<dbReference type="EMBL" id="CAJOBC010083563">
    <property type="protein sequence ID" value="CAF4303489.1"/>
    <property type="molecule type" value="Genomic_DNA"/>
</dbReference>